<comment type="caution">
    <text evidence="2">The sequence shown here is derived from an EMBL/GenBank/DDBJ whole genome shotgun (WGS) entry which is preliminary data.</text>
</comment>
<dbReference type="EMBL" id="RIBS01000001">
    <property type="protein sequence ID" value="RNF86369.1"/>
    <property type="molecule type" value="Genomic_DNA"/>
</dbReference>
<protein>
    <recommendedName>
        <fullName evidence="4">DUF2059 domain-containing protein</fullName>
    </recommendedName>
</protein>
<dbReference type="OrthoDB" id="18702at68"/>
<accession>A0A3M8SYQ8</accession>
<evidence type="ECO:0000256" key="1">
    <source>
        <dbReference type="SAM" id="SignalP"/>
    </source>
</evidence>
<sequence length="198" mass="21100">MSLSLRTTVVAAALLACAAVRAEPAAESAQDPGRIIGYLLSMYNADRMMMRRVDIDTAGEPELRAIARAALDKFSVDEVARQASAPLAKTLTPQEVAQCLAFIDSEDGHVLLALGKAAIDSRALAESVDALPAEQKSRVNQAFQSSCMTKTLAFMSSEPAKKAMYDYGGNLVCEHAQTTDPEALKTLRSHGKCLPAEG</sequence>
<dbReference type="PROSITE" id="PS51257">
    <property type="entry name" value="PROKAR_LIPOPROTEIN"/>
    <property type="match status" value="1"/>
</dbReference>
<evidence type="ECO:0008006" key="4">
    <source>
        <dbReference type="Google" id="ProtNLM"/>
    </source>
</evidence>
<organism evidence="2 3">
    <name type="scientific">Montanilutibacter psychrotolerans</name>
    <dbReference type="NCBI Taxonomy" id="1327343"/>
    <lineage>
        <taxon>Bacteria</taxon>
        <taxon>Pseudomonadati</taxon>
        <taxon>Pseudomonadota</taxon>
        <taxon>Gammaproteobacteria</taxon>
        <taxon>Lysobacterales</taxon>
        <taxon>Lysobacteraceae</taxon>
        <taxon>Montanilutibacter</taxon>
    </lineage>
</organism>
<keyword evidence="1" id="KW-0732">Signal</keyword>
<evidence type="ECO:0000313" key="2">
    <source>
        <dbReference type="EMBL" id="RNF86369.1"/>
    </source>
</evidence>
<feature type="chain" id="PRO_5018032158" description="DUF2059 domain-containing protein" evidence="1">
    <location>
        <begin position="23"/>
        <end position="198"/>
    </location>
</feature>
<keyword evidence="3" id="KW-1185">Reference proteome</keyword>
<reference evidence="2 3" key="1">
    <citation type="submission" date="2018-11" db="EMBL/GenBank/DDBJ databases">
        <title>Lysobacter cryohumiis sp. nov., isolated from soil in the Tianshan Mountains, Xinjiang, China.</title>
        <authorList>
            <person name="Luo Y."/>
            <person name="Sheng H."/>
        </authorList>
    </citation>
    <scope>NUCLEOTIDE SEQUENCE [LARGE SCALE GENOMIC DNA]</scope>
    <source>
        <strain evidence="2 3">ZS60</strain>
    </source>
</reference>
<proteinExistence type="predicted"/>
<feature type="signal peptide" evidence="1">
    <location>
        <begin position="1"/>
        <end position="22"/>
    </location>
</feature>
<dbReference type="AlphaFoldDB" id="A0A3M8SYQ8"/>
<gene>
    <name evidence="2" type="ORF">EER27_02830</name>
</gene>
<name>A0A3M8SYQ8_9GAMM</name>
<dbReference type="RefSeq" id="WP_123086485.1">
    <property type="nucleotide sequence ID" value="NZ_RIBS01000001.1"/>
</dbReference>
<evidence type="ECO:0000313" key="3">
    <source>
        <dbReference type="Proteomes" id="UP000267049"/>
    </source>
</evidence>
<dbReference type="Proteomes" id="UP000267049">
    <property type="component" value="Unassembled WGS sequence"/>
</dbReference>